<dbReference type="FunFam" id="3.30.160.60:FF:000446">
    <property type="entry name" value="Zinc finger protein"/>
    <property type="match status" value="1"/>
</dbReference>
<dbReference type="Pfam" id="PF07776">
    <property type="entry name" value="zf-AD"/>
    <property type="match status" value="1"/>
</dbReference>
<feature type="domain" description="C2H2-type" evidence="7">
    <location>
        <begin position="385"/>
        <end position="408"/>
    </location>
</feature>
<dbReference type="EnsemblMetazoa" id="SCAU001532-RA">
    <property type="protein sequence ID" value="SCAU001532-PA"/>
    <property type="gene ID" value="SCAU001532"/>
</dbReference>
<dbReference type="InterPro" id="IPR036236">
    <property type="entry name" value="Znf_C2H2_sf"/>
</dbReference>
<evidence type="ECO:0000256" key="4">
    <source>
        <dbReference type="ARBA" id="ARBA00022833"/>
    </source>
</evidence>
<dbReference type="AlphaFoldDB" id="A0A1I8NS11"/>
<feature type="domain" description="C2H2-type" evidence="7">
    <location>
        <begin position="725"/>
        <end position="752"/>
    </location>
</feature>
<evidence type="ECO:0000256" key="2">
    <source>
        <dbReference type="ARBA" id="ARBA00022737"/>
    </source>
</evidence>
<sequence>MLKHLPPADYCRLCVKCCSDYQRNLYDEAGQANADHELVGKYFSNEMLNMEWERRLQYICEKCWQHVWEFHQFQQSVIEAQRGPHLHKEASNEVGDIKIKSEVNVNQQKVQLEMHSGKELSISTEDLMKSTPLTFDIKTEEPLDLNSDHDGFSSHGCQLRDDKEVGEVKIKSEVNINQQEVQPELHICKGLSTSSEDLMKSTALSFDIKTEEPLDLNSDYDGMSSQGLEQLTTDEEVSLMDTSLINDIESNEDYSSNDDISLSSSRQSKFATERSVEVFDELLALWRSSLSCEVCHQLVASYSQLKEHFSKNHASENCYLMCCQLRLETHYDIENHIHYHNAPQQLKCEACCKAYRLEEDLRVHKRKVHTSKGKAEDSEKLQGKYRCCKCSKDFATKRNLVRHNCDVHKPKVFECNLCQKSFMHPHTLREHLAAHTGNKTHACSVCPEAFTRRAYLCRHMRKHHIQEWKKLQNESGQKVTLDGYRREIRGECVVYVCRYCSMEYDNRHSMSNHLRQCQKYDRPIDPRKGFRRETRGESKVFVCNYCSKEYEKRQSIHGHIRRCQRDKGSIESKRGFRRETRGESTVYVCSLCSKECRFRKSMHNHLKQCQEEHGQIEPKRGYRLEFRGESKVYVCNYCSKEYEKRQAMLTHNRYCQGDDKPIEPIRGCRLEARGEIMVYICIYCSQEYEKRQSMRSHIHRMHRDKRPTEPKMGYRLETRGESKVYICIYCSKEYKKRQSMRTHLLRHHRDDESLAEQTSINSEPPVPAEQQQKSLYTSITVPKTTDEDNTTPTPDGDILNVLGKKGLVEKYALMTPIEGKELNDEYATGTKVKTEQFSTNTNTLVKEEMDAHEMPTEFEEVNCKIEEFINCEEQEY</sequence>
<dbReference type="Gene3D" id="3.30.160.60">
    <property type="entry name" value="Classic Zinc Finger"/>
    <property type="match status" value="4"/>
</dbReference>
<dbReference type="SUPFAM" id="SSF57716">
    <property type="entry name" value="Glucocorticoid receptor-like (DNA-binding domain)"/>
    <property type="match status" value="1"/>
</dbReference>
<feature type="domain" description="C2H2-type" evidence="7">
    <location>
        <begin position="413"/>
        <end position="440"/>
    </location>
</feature>
<dbReference type="Gene3D" id="3.40.1800.20">
    <property type="match status" value="1"/>
</dbReference>
<accession>A0A1I8NS11</accession>
<dbReference type="OrthoDB" id="8002153at2759"/>
<evidence type="ECO:0000259" key="7">
    <source>
        <dbReference type="PROSITE" id="PS50157"/>
    </source>
</evidence>
<dbReference type="PANTHER" id="PTHR24379:SF121">
    <property type="entry name" value="C2H2-TYPE DOMAIN-CONTAINING PROTEIN"/>
    <property type="match status" value="1"/>
</dbReference>
<dbReference type="PROSITE" id="PS50157">
    <property type="entry name" value="ZINC_FINGER_C2H2_2"/>
    <property type="match status" value="8"/>
</dbReference>
<keyword evidence="9" id="KW-1185">Reference proteome</keyword>
<name>A0A1I8NS11_STOCA</name>
<dbReference type="InterPro" id="IPR013087">
    <property type="entry name" value="Znf_C2H2_type"/>
</dbReference>
<evidence type="ECO:0000313" key="8">
    <source>
        <dbReference type="EnsemblMetazoa" id="SCAU001532-PA"/>
    </source>
</evidence>
<dbReference type="PROSITE" id="PS00028">
    <property type="entry name" value="ZINC_FINGER_C2H2_1"/>
    <property type="match status" value="6"/>
</dbReference>
<evidence type="ECO:0000256" key="1">
    <source>
        <dbReference type="ARBA" id="ARBA00022723"/>
    </source>
</evidence>
<dbReference type="GO" id="GO:0000981">
    <property type="term" value="F:DNA-binding transcription factor activity, RNA polymerase II-specific"/>
    <property type="evidence" value="ECO:0007669"/>
    <property type="project" value="TreeGrafter"/>
</dbReference>
<feature type="domain" description="C2H2-type" evidence="7">
    <location>
        <begin position="679"/>
        <end position="707"/>
    </location>
</feature>
<dbReference type="STRING" id="35570.A0A1I8NS11"/>
<dbReference type="GO" id="GO:0000977">
    <property type="term" value="F:RNA polymerase II transcription regulatory region sequence-specific DNA binding"/>
    <property type="evidence" value="ECO:0007669"/>
    <property type="project" value="TreeGrafter"/>
</dbReference>
<organism evidence="8 9">
    <name type="scientific">Stomoxys calcitrans</name>
    <name type="common">Stable fly</name>
    <name type="synonym">Conops calcitrans</name>
    <dbReference type="NCBI Taxonomy" id="35570"/>
    <lineage>
        <taxon>Eukaryota</taxon>
        <taxon>Metazoa</taxon>
        <taxon>Ecdysozoa</taxon>
        <taxon>Arthropoda</taxon>
        <taxon>Hexapoda</taxon>
        <taxon>Insecta</taxon>
        <taxon>Pterygota</taxon>
        <taxon>Neoptera</taxon>
        <taxon>Endopterygota</taxon>
        <taxon>Diptera</taxon>
        <taxon>Brachycera</taxon>
        <taxon>Muscomorpha</taxon>
        <taxon>Muscoidea</taxon>
        <taxon>Muscidae</taxon>
        <taxon>Stomoxys</taxon>
    </lineage>
</organism>
<gene>
    <name evidence="8" type="primary">106084742</name>
</gene>
<dbReference type="SUPFAM" id="SSF57667">
    <property type="entry name" value="beta-beta-alpha zinc fingers"/>
    <property type="match status" value="2"/>
</dbReference>
<evidence type="ECO:0000313" key="9">
    <source>
        <dbReference type="Proteomes" id="UP000095300"/>
    </source>
</evidence>
<dbReference type="SMART" id="SM00868">
    <property type="entry name" value="zf-AD"/>
    <property type="match status" value="1"/>
</dbReference>
<dbReference type="Proteomes" id="UP000095300">
    <property type="component" value="Unassembled WGS sequence"/>
</dbReference>
<evidence type="ECO:0000256" key="5">
    <source>
        <dbReference type="PROSITE-ProRule" id="PRU00042"/>
    </source>
</evidence>
<dbReference type="InterPro" id="IPR012934">
    <property type="entry name" value="Znf_AD"/>
</dbReference>
<proteinExistence type="predicted"/>
<feature type="domain" description="C2H2-type" evidence="7">
    <location>
        <begin position="346"/>
        <end position="374"/>
    </location>
</feature>
<dbReference type="GO" id="GO:0008270">
    <property type="term" value="F:zinc ion binding"/>
    <property type="evidence" value="ECO:0007669"/>
    <property type="project" value="UniProtKB-KW"/>
</dbReference>
<reference evidence="8" key="1">
    <citation type="submission" date="2020-05" db="UniProtKB">
        <authorList>
            <consortium name="EnsemblMetazoa"/>
        </authorList>
    </citation>
    <scope>IDENTIFICATION</scope>
    <source>
        <strain evidence="8">USDA</strain>
    </source>
</reference>
<protein>
    <recommendedName>
        <fullName evidence="7">C2H2-type domain-containing protein</fullName>
    </recommendedName>
</protein>
<evidence type="ECO:0000256" key="3">
    <source>
        <dbReference type="ARBA" id="ARBA00022771"/>
    </source>
</evidence>
<keyword evidence="3 5" id="KW-0863">Zinc-finger</keyword>
<feature type="domain" description="C2H2-type" evidence="7">
    <location>
        <begin position="441"/>
        <end position="469"/>
    </location>
</feature>
<evidence type="ECO:0000256" key="6">
    <source>
        <dbReference type="SAM" id="MobiDB-lite"/>
    </source>
</evidence>
<feature type="region of interest" description="Disordered" evidence="6">
    <location>
        <begin position="749"/>
        <end position="774"/>
    </location>
</feature>
<dbReference type="SMART" id="SM00355">
    <property type="entry name" value="ZnF_C2H2"/>
    <property type="match status" value="11"/>
</dbReference>
<dbReference type="GO" id="GO:0005634">
    <property type="term" value="C:nucleus"/>
    <property type="evidence" value="ECO:0007669"/>
    <property type="project" value="InterPro"/>
</dbReference>
<dbReference type="VEuPathDB" id="VectorBase:SCAU001532"/>
<keyword evidence="2" id="KW-0677">Repeat</keyword>
<feature type="domain" description="C2H2-type" evidence="7">
    <location>
        <begin position="633"/>
        <end position="661"/>
    </location>
</feature>
<feature type="domain" description="C2H2-type" evidence="7">
    <location>
        <begin position="495"/>
        <end position="523"/>
    </location>
</feature>
<dbReference type="KEGG" id="scac:106084742"/>
<dbReference type="PANTHER" id="PTHR24379">
    <property type="entry name" value="KRAB AND ZINC FINGER DOMAIN-CONTAINING"/>
    <property type="match status" value="1"/>
</dbReference>
<keyword evidence="4" id="KW-0862">Zinc</keyword>
<keyword evidence="1" id="KW-0479">Metal-binding</keyword>